<dbReference type="AlphaFoldDB" id="A0A1C1CNV6"/>
<accession>A0A1C1CNV6</accession>
<evidence type="ECO:0000256" key="2">
    <source>
        <dbReference type="ARBA" id="ARBA00022692"/>
    </source>
</evidence>
<keyword evidence="5 8" id="KW-0472">Membrane</keyword>
<evidence type="ECO:0000313" key="10">
    <source>
        <dbReference type="Proteomes" id="UP000094526"/>
    </source>
</evidence>
<evidence type="ECO:0008006" key="11">
    <source>
        <dbReference type="Google" id="ProtNLM"/>
    </source>
</evidence>
<protein>
    <recommendedName>
        <fullName evidence="11">Vacuolar protein sorting protein Vps66</fullName>
    </recommendedName>
</protein>
<dbReference type="PANTHER" id="PTHR23063:SF60">
    <property type="entry name" value="LYSOPHOSPHATIDIC ACID:OLEOYL-COA ACYLTRANSFERASE 1"/>
    <property type="match status" value="1"/>
</dbReference>
<dbReference type="PANTHER" id="PTHR23063">
    <property type="entry name" value="PHOSPHOLIPID ACYLTRANSFERASE"/>
    <property type="match status" value="1"/>
</dbReference>
<keyword evidence="2 8" id="KW-0812">Transmembrane</keyword>
<feature type="region of interest" description="Disordered" evidence="7">
    <location>
        <begin position="306"/>
        <end position="325"/>
    </location>
</feature>
<sequence>MERFSQFRDKGVFFDVDAFHYTDRTLSGSGIAPFLPIPTESAGIALPFHIFLYICRVPLLIVFALSYFVILQWMPLGILGRKASLWCILGIPGIWWIDLQIDGVKKGSLAQNKSKIPQEGSIITSSSASPIDPLYLAAIFDPIFAATYPYTRLVEPISLLTAIYRSFAHPKLEPAYNAKLVGLETLIKQNPERIIAVFPECTTTNGRGILPLSPSLVTIPPRTKVFPVSLRYTPPDVTTPIPHCYLSFLWNLCSKPSHCIRIRIAEAVYNTSKSSSAKESTVAAKVSSSYTTNYFDTLGSDNGVSSDADTLVGSGGEEQEPSMTKDEKAFLDKVAEALARLGRVKRVGLGVKEKIEFIEMWATSRSRR</sequence>
<proteinExistence type="predicted"/>
<dbReference type="Proteomes" id="UP000094526">
    <property type="component" value="Unassembled WGS sequence"/>
</dbReference>
<dbReference type="eggNOG" id="KOG2898">
    <property type="taxonomic scope" value="Eukaryota"/>
</dbReference>
<dbReference type="OrthoDB" id="272512at2759"/>
<evidence type="ECO:0000256" key="5">
    <source>
        <dbReference type="ARBA" id="ARBA00023136"/>
    </source>
</evidence>
<evidence type="ECO:0000256" key="4">
    <source>
        <dbReference type="ARBA" id="ARBA00023098"/>
    </source>
</evidence>
<evidence type="ECO:0000256" key="3">
    <source>
        <dbReference type="ARBA" id="ARBA00022989"/>
    </source>
</evidence>
<reference evidence="10" key="1">
    <citation type="submission" date="2015-07" db="EMBL/GenBank/DDBJ databases">
        <authorList>
            <person name="Teixeira M.M."/>
            <person name="Souza R.C."/>
            <person name="Almeida L.G."/>
            <person name="Vicente V.A."/>
            <person name="de Hoog S."/>
            <person name="Bocca A.L."/>
            <person name="de Almeida S.R."/>
            <person name="Vasconcelos A.T."/>
            <person name="Felipe M.S."/>
        </authorList>
    </citation>
    <scope>NUCLEOTIDE SEQUENCE [LARGE SCALE GENOMIC DNA]</scope>
    <source>
        <strain evidence="10">KSF</strain>
    </source>
</reference>
<keyword evidence="10" id="KW-1185">Reference proteome</keyword>
<keyword evidence="6" id="KW-0012">Acyltransferase</keyword>
<evidence type="ECO:0000256" key="7">
    <source>
        <dbReference type="SAM" id="MobiDB-lite"/>
    </source>
</evidence>
<gene>
    <name evidence="9" type="ORF">CLCR_07301</name>
</gene>
<dbReference type="STRING" id="86049.A0A1C1CNV6"/>
<name>A0A1C1CNV6_9EURO</name>
<keyword evidence="3 8" id="KW-1133">Transmembrane helix</keyword>
<keyword evidence="1" id="KW-0808">Transferase</keyword>
<comment type="caution">
    <text evidence="9">The sequence shown here is derived from an EMBL/GenBank/DDBJ whole genome shotgun (WGS) entry which is preliminary data.</text>
</comment>
<evidence type="ECO:0000313" key="9">
    <source>
        <dbReference type="EMBL" id="OCT50185.1"/>
    </source>
</evidence>
<dbReference type="VEuPathDB" id="FungiDB:CLCR_07301"/>
<evidence type="ECO:0000256" key="8">
    <source>
        <dbReference type="SAM" id="Phobius"/>
    </source>
</evidence>
<evidence type="ECO:0000256" key="6">
    <source>
        <dbReference type="ARBA" id="ARBA00023315"/>
    </source>
</evidence>
<dbReference type="EMBL" id="LGRB01000010">
    <property type="protein sequence ID" value="OCT50185.1"/>
    <property type="molecule type" value="Genomic_DNA"/>
</dbReference>
<feature type="transmembrane region" description="Helical" evidence="8">
    <location>
        <begin position="50"/>
        <end position="71"/>
    </location>
</feature>
<dbReference type="VEuPathDB" id="FungiDB:G647_05797"/>
<organism evidence="9 10">
    <name type="scientific">Cladophialophora carrionii</name>
    <dbReference type="NCBI Taxonomy" id="86049"/>
    <lineage>
        <taxon>Eukaryota</taxon>
        <taxon>Fungi</taxon>
        <taxon>Dikarya</taxon>
        <taxon>Ascomycota</taxon>
        <taxon>Pezizomycotina</taxon>
        <taxon>Eurotiomycetes</taxon>
        <taxon>Chaetothyriomycetidae</taxon>
        <taxon>Chaetothyriales</taxon>
        <taxon>Herpotrichiellaceae</taxon>
        <taxon>Cladophialophora</taxon>
    </lineage>
</organism>
<keyword evidence="4" id="KW-0443">Lipid metabolism</keyword>
<dbReference type="GO" id="GO:0016746">
    <property type="term" value="F:acyltransferase activity"/>
    <property type="evidence" value="ECO:0007669"/>
    <property type="project" value="UniProtKB-KW"/>
</dbReference>
<dbReference type="GO" id="GO:0006629">
    <property type="term" value="P:lipid metabolic process"/>
    <property type="evidence" value="ECO:0007669"/>
    <property type="project" value="UniProtKB-KW"/>
</dbReference>
<evidence type="ECO:0000256" key="1">
    <source>
        <dbReference type="ARBA" id="ARBA00022679"/>
    </source>
</evidence>